<evidence type="ECO:0000313" key="1">
    <source>
        <dbReference type="EMBL" id="AHF02297.1"/>
    </source>
</evidence>
<sequence>MLRWIILLLAIQPGLVIAQTVEKVTFFLKEPLVVSNKALANEIEINIIYLDDYAKIVQQINRNLPANEQEAERIALDLLSDPKTQSKLTASFEQDLNAYRLGIDRVPAAIVNDAFIIYGSADLAKILSIADEALSR</sequence>
<evidence type="ECO:0000313" key="2">
    <source>
        <dbReference type="Proteomes" id="UP000005380"/>
    </source>
</evidence>
<protein>
    <recommendedName>
        <fullName evidence="3">Integrating conjugative element protein</fullName>
    </recommendedName>
</protein>
<dbReference type="KEGG" id="tao:THIAE_06160"/>
<dbReference type="InterPro" id="IPR011090">
    <property type="entry name" value="Integr_conj_element_PFL4709"/>
</dbReference>
<organism evidence="1 2">
    <name type="scientific">Thiomicrospira aerophila AL3</name>
    <dbReference type="NCBI Taxonomy" id="717772"/>
    <lineage>
        <taxon>Bacteria</taxon>
        <taxon>Pseudomonadati</taxon>
        <taxon>Pseudomonadota</taxon>
        <taxon>Gammaproteobacteria</taxon>
        <taxon>Thiotrichales</taxon>
        <taxon>Piscirickettsiaceae</taxon>
        <taxon>Thiomicrospira</taxon>
    </lineage>
</organism>
<accession>W0DV33</accession>
<dbReference type="AlphaFoldDB" id="W0DV33"/>
<dbReference type="RefSeq" id="WP_025299344.1">
    <property type="nucleotide sequence ID" value="NZ_CP007030.1"/>
</dbReference>
<dbReference type="Pfam" id="PF07511">
    <property type="entry name" value="DUF1525"/>
    <property type="match status" value="1"/>
</dbReference>
<dbReference type="Proteomes" id="UP000005380">
    <property type="component" value="Chromosome"/>
</dbReference>
<name>W0DV33_9GAMM</name>
<dbReference type="EMBL" id="CP007030">
    <property type="protein sequence ID" value="AHF02297.1"/>
    <property type="molecule type" value="Genomic_DNA"/>
</dbReference>
<dbReference type="STRING" id="717772.THIAE_06160"/>
<dbReference type="eggNOG" id="ENOG5031H89">
    <property type="taxonomic scope" value="Bacteria"/>
</dbReference>
<dbReference type="HOGENOM" id="CLU_1874489_0_0_6"/>
<keyword evidence="2" id="KW-1185">Reference proteome</keyword>
<evidence type="ECO:0008006" key="3">
    <source>
        <dbReference type="Google" id="ProtNLM"/>
    </source>
</evidence>
<gene>
    <name evidence="1" type="ORF">THIAE_06160</name>
</gene>
<proteinExistence type="predicted"/>
<dbReference type="InParanoid" id="W0DV33"/>
<reference evidence="1 2" key="1">
    <citation type="submission" date="2013-12" db="EMBL/GenBank/DDBJ databases">
        <authorList>
            <consortium name="DOE Joint Genome Institute"/>
            <person name="Kappler U."/>
            <person name="Huntemann M."/>
            <person name="Han J."/>
            <person name="Chen A."/>
            <person name="Kyrpides N."/>
            <person name="Mavromatis K."/>
            <person name="Markowitz V."/>
            <person name="Palaniappan K."/>
            <person name="Ivanova N."/>
            <person name="Schaumberg A."/>
            <person name="Pati A."/>
            <person name="Liolios K."/>
            <person name="Nordberg H.P."/>
            <person name="Cantor M.N."/>
            <person name="Hua S.X."/>
            <person name="Woyke T."/>
        </authorList>
    </citation>
    <scope>NUCLEOTIDE SEQUENCE [LARGE SCALE GENOMIC DNA]</scope>
    <source>
        <strain evidence="2">AL2</strain>
    </source>
</reference>